<keyword evidence="1" id="KW-0812">Transmembrane</keyword>
<keyword evidence="1" id="KW-0472">Membrane</keyword>
<keyword evidence="4" id="KW-1185">Reference proteome</keyword>
<feature type="domain" description="EfeO-type cupredoxin-like" evidence="2">
    <location>
        <begin position="63"/>
        <end position="140"/>
    </location>
</feature>
<evidence type="ECO:0000313" key="4">
    <source>
        <dbReference type="Proteomes" id="UP001589854"/>
    </source>
</evidence>
<reference evidence="3 4" key="1">
    <citation type="submission" date="2024-09" db="EMBL/GenBank/DDBJ databases">
        <authorList>
            <person name="Sun Q."/>
            <person name="Mori K."/>
        </authorList>
    </citation>
    <scope>NUCLEOTIDE SEQUENCE [LARGE SCALE GENOMIC DNA]</scope>
    <source>
        <strain evidence="3 4">CCM 7228</strain>
    </source>
</reference>
<gene>
    <name evidence="3" type="ORF">ACFFIX_21190</name>
</gene>
<dbReference type="RefSeq" id="WP_378937652.1">
    <property type="nucleotide sequence ID" value="NZ_JBHLVO010000026.1"/>
</dbReference>
<evidence type="ECO:0000256" key="1">
    <source>
        <dbReference type="SAM" id="Phobius"/>
    </source>
</evidence>
<protein>
    <submittedName>
        <fullName evidence="3">Cupredoxin domain-containing protein</fullName>
    </submittedName>
</protein>
<dbReference type="Pfam" id="PF13473">
    <property type="entry name" value="Cupredoxin_1"/>
    <property type="match status" value="1"/>
</dbReference>
<dbReference type="Proteomes" id="UP001589854">
    <property type="component" value="Unassembled WGS sequence"/>
</dbReference>
<dbReference type="InterPro" id="IPR028096">
    <property type="entry name" value="EfeO_Cupredoxin"/>
</dbReference>
<feature type="transmembrane region" description="Helical" evidence="1">
    <location>
        <begin position="10"/>
        <end position="28"/>
    </location>
</feature>
<dbReference type="Gene3D" id="2.60.40.420">
    <property type="entry name" value="Cupredoxins - blue copper proteins"/>
    <property type="match status" value="1"/>
</dbReference>
<evidence type="ECO:0000259" key="2">
    <source>
        <dbReference type="Pfam" id="PF13473"/>
    </source>
</evidence>
<accession>A0ABV6GJM6</accession>
<keyword evidence="1" id="KW-1133">Transmembrane helix</keyword>
<evidence type="ECO:0000313" key="3">
    <source>
        <dbReference type="EMBL" id="MFC0273902.1"/>
    </source>
</evidence>
<organism evidence="3 4">
    <name type="scientific">Metabacillus herbersteinensis</name>
    <dbReference type="NCBI Taxonomy" id="283816"/>
    <lineage>
        <taxon>Bacteria</taxon>
        <taxon>Bacillati</taxon>
        <taxon>Bacillota</taxon>
        <taxon>Bacilli</taxon>
        <taxon>Bacillales</taxon>
        <taxon>Bacillaceae</taxon>
        <taxon>Metabacillus</taxon>
    </lineage>
</organism>
<proteinExistence type="predicted"/>
<sequence length="150" mass="16875">MRLFVIKRKWLYMIVASFIVGFGGWYLLSSESIITTSKSVDTEEKKLEINMVTGEFKSKTADGKEIEAYRFDPGTILLEKNNDVTLSIVGVNGEEHPFYIEGTSIKGVVKKGQETVVNLNFKEEGTYRLICDTHSTSEHGIPMIAYIVVD</sequence>
<name>A0ABV6GJM6_9BACI</name>
<dbReference type="EMBL" id="JBHLVO010000026">
    <property type="protein sequence ID" value="MFC0273902.1"/>
    <property type="molecule type" value="Genomic_DNA"/>
</dbReference>
<comment type="caution">
    <text evidence="3">The sequence shown here is derived from an EMBL/GenBank/DDBJ whole genome shotgun (WGS) entry which is preliminary data.</text>
</comment>
<dbReference type="SUPFAM" id="SSF49503">
    <property type="entry name" value="Cupredoxins"/>
    <property type="match status" value="1"/>
</dbReference>
<dbReference type="InterPro" id="IPR008972">
    <property type="entry name" value="Cupredoxin"/>
</dbReference>